<dbReference type="InterPro" id="IPR035824">
    <property type="entry name" value="Endophilin_A_SH3"/>
</dbReference>
<evidence type="ECO:0000313" key="9">
    <source>
        <dbReference type="Proteomes" id="UP000749559"/>
    </source>
</evidence>
<proteinExistence type="inferred from homology"/>
<dbReference type="OrthoDB" id="443981at2759"/>
<dbReference type="InterPro" id="IPR036028">
    <property type="entry name" value="SH3-like_dom_sf"/>
</dbReference>
<dbReference type="SMART" id="SM00721">
    <property type="entry name" value="BAR"/>
    <property type="match status" value="1"/>
</dbReference>
<evidence type="ECO:0000256" key="1">
    <source>
        <dbReference type="ARBA" id="ARBA00004170"/>
    </source>
</evidence>
<feature type="compositionally biased region" description="Polar residues" evidence="7">
    <location>
        <begin position="275"/>
        <end position="297"/>
    </location>
</feature>
<organism evidence="8 9">
    <name type="scientific">Owenia fusiformis</name>
    <name type="common">Polychaete worm</name>
    <dbReference type="NCBI Taxonomy" id="6347"/>
    <lineage>
        <taxon>Eukaryota</taxon>
        <taxon>Metazoa</taxon>
        <taxon>Spiralia</taxon>
        <taxon>Lophotrochozoa</taxon>
        <taxon>Annelida</taxon>
        <taxon>Polychaeta</taxon>
        <taxon>Sedentaria</taxon>
        <taxon>Canalipalpata</taxon>
        <taxon>Sabellida</taxon>
        <taxon>Oweniida</taxon>
        <taxon>Oweniidae</taxon>
        <taxon>Owenia</taxon>
    </lineage>
</organism>
<dbReference type="PANTHER" id="PTHR14167">
    <property type="entry name" value="SH3 DOMAIN-CONTAINING"/>
    <property type="match status" value="1"/>
</dbReference>
<dbReference type="GO" id="GO:0098793">
    <property type="term" value="C:presynapse"/>
    <property type="evidence" value="ECO:0007669"/>
    <property type="project" value="TreeGrafter"/>
</dbReference>
<dbReference type="PRINTS" id="PR00499">
    <property type="entry name" value="P67PHOX"/>
</dbReference>
<sequence length="374" mass="42060">MSLAGLKKQFNKANQFMSEKIGGAKGTELDDEFIEMERKIDVTGKLVQDLSDKTSEFLQPNPGHRCITFGASRAKMMTVNTLAKIRGQSKNATYPQPEGNLGDCMSKYGRELGDDSSFGVCLAEAGESYKQLADVKYSLEDNVKQNFLDPLHYLQTKELKEVNHHRKKLEGRRLDYDCKKRRQVKGGGSGASITEDEIRMAEEKFEDSKQLAETAMFNLLQNDVEQVSQLTSFVESQLDYHRQASEILQTLLETLQEKGNEAASRPKREHIPRRATSNASSYKGDNGSISSPYDNNSNGVTEAAVFKPQYESAEKFPCCKALYDFEPENEGELGFKENDVIKLTQRIDENWFEGSINGKSGFFPCNYVEVVVDV</sequence>
<dbReference type="AlphaFoldDB" id="A0A8J1TW86"/>
<evidence type="ECO:0000256" key="6">
    <source>
        <dbReference type="ARBA" id="ARBA00023136"/>
    </source>
</evidence>
<evidence type="ECO:0000256" key="7">
    <source>
        <dbReference type="SAM" id="MobiDB-lite"/>
    </source>
</evidence>
<keyword evidence="4" id="KW-0254">Endocytosis</keyword>
<evidence type="ECO:0000256" key="4">
    <source>
        <dbReference type="ARBA" id="ARBA00022583"/>
    </source>
</evidence>
<comment type="caution">
    <text evidence="8">The sequence shown here is derived from an EMBL/GenBank/DDBJ whole genome shotgun (WGS) entry which is preliminary data.</text>
</comment>
<name>A0A8J1TW86_OWEFU</name>
<dbReference type="CDD" id="cd11803">
    <property type="entry name" value="SH3_Endophilin_A"/>
    <property type="match status" value="1"/>
</dbReference>
<dbReference type="PROSITE" id="PS51021">
    <property type="entry name" value="BAR"/>
    <property type="match status" value="1"/>
</dbReference>
<keyword evidence="5" id="KW-0175">Coiled coil</keyword>
<dbReference type="Gene3D" id="2.30.30.40">
    <property type="entry name" value="SH3 Domains"/>
    <property type="match status" value="1"/>
</dbReference>
<accession>A0A8J1TW86</accession>
<dbReference type="PROSITE" id="PS50002">
    <property type="entry name" value="SH3"/>
    <property type="match status" value="1"/>
</dbReference>
<dbReference type="PRINTS" id="PR00452">
    <property type="entry name" value="SH3DOMAIN"/>
</dbReference>
<reference evidence="8" key="1">
    <citation type="submission" date="2022-03" db="EMBL/GenBank/DDBJ databases">
        <authorList>
            <person name="Martin C."/>
        </authorList>
    </citation>
    <scope>NUCLEOTIDE SEQUENCE</scope>
</reference>
<dbReference type="Pfam" id="PF03114">
    <property type="entry name" value="BAR"/>
    <property type="match status" value="1"/>
</dbReference>
<dbReference type="GO" id="GO:0005737">
    <property type="term" value="C:cytoplasm"/>
    <property type="evidence" value="ECO:0007669"/>
    <property type="project" value="InterPro"/>
</dbReference>
<dbReference type="PANTHER" id="PTHR14167:SF81">
    <property type="entry name" value="ENDOPHILIN-A"/>
    <property type="match status" value="1"/>
</dbReference>
<dbReference type="CDD" id="cd07592">
    <property type="entry name" value="BAR_Endophilin_A"/>
    <property type="match status" value="1"/>
</dbReference>
<dbReference type="InterPro" id="IPR050384">
    <property type="entry name" value="Endophilin_SH3RF"/>
</dbReference>
<dbReference type="Pfam" id="PF00018">
    <property type="entry name" value="SH3_1"/>
    <property type="match status" value="1"/>
</dbReference>
<feature type="region of interest" description="Disordered" evidence="7">
    <location>
        <begin position="258"/>
        <end position="297"/>
    </location>
</feature>
<protein>
    <submittedName>
        <fullName evidence="8">Uncharacterized protein</fullName>
    </submittedName>
</protein>
<dbReference type="GO" id="GO:0016020">
    <property type="term" value="C:membrane"/>
    <property type="evidence" value="ECO:0007669"/>
    <property type="project" value="UniProtKB-SubCell"/>
</dbReference>
<keyword evidence="3" id="KW-0728">SH3 domain</keyword>
<comment type="subcellular location">
    <subcellularLocation>
        <location evidence="1">Membrane</location>
        <topology evidence="1">Peripheral membrane protein</topology>
    </subcellularLocation>
</comment>
<dbReference type="Gene3D" id="1.20.1270.60">
    <property type="entry name" value="Arfaptin homology (AH) domain/BAR domain"/>
    <property type="match status" value="1"/>
</dbReference>
<dbReference type="SMART" id="SM00326">
    <property type="entry name" value="SH3"/>
    <property type="match status" value="1"/>
</dbReference>
<evidence type="ECO:0000256" key="2">
    <source>
        <dbReference type="ARBA" id="ARBA00006697"/>
    </source>
</evidence>
<dbReference type="InterPro" id="IPR001452">
    <property type="entry name" value="SH3_domain"/>
</dbReference>
<evidence type="ECO:0000256" key="5">
    <source>
        <dbReference type="ARBA" id="ARBA00023054"/>
    </source>
</evidence>
<gene>
    <name evidence="8" type="ORF">OFUS_LOCUS20685</name>
</gene>
<dbReference type="InterPro" id="IPR004148">
    <property type="entry name" value="BAR_dom"/>
</dbReference>
<dbReference type="GO" id="GO:0016191">
    <property type="term" value="P:synaptic vesicle uncoating"/>
    <property type="evidence" value="ECO:0007669"/>
    <property type="project" value="TreeGrafter"/>
</dbReference>
<dbReference type="SUPFAM" id="SSF103657">
    <property type="entry name" value="BAR/IMD domain-like"/>
    <property type="match status" value="1"/>
</dbReference>
<keyword evidence="9" id="KW-1185">Reference proteome</keyword>
<dbReference type="FunFam" id="2.30.30.40:FF:000072">
    <property type="entry name" value="Unconventional Myosin IB"/>
    <property type="match status" value="1"/>
</dbReference>
<evidence type="ECO:0000256" key="3">
    <source>
        <dbReference type="ARBA" id="ARBA00022443"/>
    </source>
</evidence>
<dbReference type="InterPro" id="IPR027267">
    <property type="entry name" value="AH/BAR_dom_sf"/>
</dbReference>
<comment type="similarity">
    <text evidence="2">Belongs to the endophilin family.</text>
</comment>
<dbReference type="GO" id="GO:0098978">
    <property type="term" value="C:glutamatergic synapse"/>
    <property type="evidence" value="ECO:0007669"/>
    <property type="project" value="TreeGrafter"/>
</dbReference>
<evidence type="ECO:0000313" key="8">
    <source>
        <dbReference type="EMBL" id="CAH1796255.1"/>
    </source>
</evidence>
<keyword evidence="6" id="KW-0472">Membrane</keyword>
<dbReference type="EMBL" id="CAIIXF020000010">
    <property type="protein sequence ID" value="CAH1796255.1"/>
    <property type="molecule type" value="Genomic_DNA"/>
</dbReference>
<dbReference type="SUPFAM" id="SSF50044">
    <property type="entry name" value="SH3-domain"/>
    <property type="match status" value="1"/>
</dbReference>
<dbReference type="Proteomes" id="UP000749559">
    <property type="component" value="Unassembled WGS sequence"/>
</dbReference>